<accession>A0A8J4M2U3</accession>
<evidence type="ECO:0000313" key="1">
    <source>
        <dbReference type="EMBL" id="GIQ69292.1"/>
    </source>
</evidence>
<gene>
    <name evidence="1" type="ORF">XYCOK13_21160</name>
</gene>
<organism evidence="1 2">
    <name type="scientific">Xylanibacillus composti</name>
    <dbReference type="NCBI Taxonomy" id="1572762"/>
    <lineage>
        <taxon>Bacteria</taxon>
        <taxon>Bacillati</taxon>
        <taxon>Bacillota</taxon>
        <taxon>Bacilli</taxon>
        <taxon>Bacillales</taxon>
        <taxon>Paenibacillaceae</taxon>
        <taxon>Xylanibacillus</taxon>
    </lineage>
</organism>
<sequence length="103" mass="11379">MQPIHPICEDTLRDYIGKPICAVLHDGSYFYGTVSAIRDGKLYFGSGIPGDGTVSTRRSAAKRQLAAKRRKKAAPVLKLRCPLSSPVMAIRALGMGHLRWIWL</sequence>
<dbReference type="RefSeq" id="WP_213412095.1">
    <property type="nucleotide sequence ID" value="NZ_BOVK01000026.1"/>
</dbReference>
<protein>
    <submittedName>
        <fullName evidence="1">Uncharacterized protein</fullName>
    </submittedName>
</protein>
<reference evidence="1" key="1">
    <citation type="submission" date="2021-04" db="EMBL/GenBank/DDBJ databases">
        <title>Draft genome sequence of Xylanibacillus composti strain K13.</title>
        <authorList>
            <person name="Uke A."/>
            <person name="Chhe C."/>
            <person name="Baramee S."/>
            <person name="Kosugi A."/>
        </authorList>
    </citation>
    <scope>NUCLEOTIDE SEQUENCE</scope>
    <source>
        <strain evidence="1">K13</strain>
    </source>
</reference>
<dbReference type="AlphaFoldDB" id="A0A8J4M2U3"/>
<dbReference type="EMBL" id="BOVK01000026">
    <property type="protein sequence ID" value="GIQ69292.1"/>
    <property type="molecule type" value="Genomic_DNA"/>
</dbReference>
<proteinExistence type="predicted"/>
<keyword evidence="2" id="KW-1185">Reference proteome</keyword>
<name>A0A8J4M2U3_9BACL</name>
<comment type="caution">
    <text evidence="1">The sequence shown here is derived from an EMBL/GenBank/DDBJ whole genome shotgun (WGS) entry which is preliminary data.</text>
</comment>
<dbReference type="Proteomes" id="UP000677918">
    <property type="component" value="Unassembled WGS sequence"/>
</dbReference>
<evidence type="ECO:0000313" key="2">
    <source>
        <dbReference type="Proteomes" id="UP000677918"/>
    </source>
</evidence>